<keyword evidence="2" id="KW-1133">Transmembrane helix</keyword>
<feature type="region of interest" description="Disordered" evidence="1">
    <location>
        <begin position="72"/>
        <end position="110"/>
    </location>
</feature>
<evidence type="ECO:0000313" key="4">
    <source>
        <dbReference type="Proteomes" id="UP000245431"/>
    </source>
</evidence>
<name>A0A1D3KB19_PSEVE</name>
<organism evidence="3 4">
    <name type="scientific">Pseudomonas veronii 1YdBTEX2</name>
    <dbReference type="NCBI Taxonomy" id="1295141"/>
    <lineage>
        <taxon>Bacteria</taxon>
        <taxon>Pseudomonadati</taxon>
        <taxon>Pseudomonadota</taxon>
        <taxon>Gammaproteobacteria</taxon>
        <taxon>Pseudomonadales</taxon>
        <taxon>Pseudomonadaceae</taxon>
        <taxon>Pseudomonas</taxon>
    </lineage>
</organism>
<proteinExistence type="predicted"/>
<dbReference type="EMBL" id="LT599585">
    <property type="protein sequence ID" value="SBW85401.1"/>
    <property type="molecule type" value="Genomic_DNA"/>
</dbReference>
<accession>A0A1D3KB19</accession>
<gene>
    <name evidence="3" type="ORF">PVE_P0363</name>
</gene>
<reference evidence="4" key="1">
    <citation type="submission" date="2016-07" db="EMBL/GenBank/DDBJ databases">
        <authorList>
            <person name="Florea S."/>
            <person name="Webb J.S."/>
            <person name="Jaromczyk J."/>
            <person name="Schardl C.L."/>
        </authorList>
    </citation>
    <scope>NUCLEOTIDE SEQUENCE [LARGE SCALE GENOMIC DNA]</scope>
    <source>
        <strain evidence="4">1YdBTEX2</strain>
        <plasmid evidence="4">Plasmid pve_Plasmid</plasmid>
    </source>
</reference>
<dbReference type="Proteomes" id="UP000245431">
    <property type="component" value="Plasmid PVE_plasmid"/>
</dbReference>
<keyword evidence="2" id="KW-0472">Membrane</keyword>
<keyword evidence="2" id="KW-0812">Transmembrane</keyword>
<feature type="transmembrane region" description="Helical" evidence="2">
    <location>
        <begin position="35"/>
        <end position="53"/>
    </location>
</feature>
<protein>
    <submittedName>
        <fullName evidence="3">Hypothetical membrane protein</fullName>
    </submittedName>
</protein>
<feature type="compositionally biased region" description="Polar residues" evidence="1">
    <location>
        <begin position="73"/>
        <end position="91"/>
    </location>
</feature>
<evidence type="ECO:0000313" key="3">
    <source>
        <dbReference type="EMBL" id="SBW85401.1"/>
    </source>
</evidence>
<dbReference type="PROSITE" id="PS51257">
    <property type="entry name" value="PROKAR_LIPOPROTEIN"/>
    <property type="match status" value="1"/>
</dbReference>
<evidence type="ECO:0000256" key="2">
    <source>
        <dbReference type="SAM" id="Phobius"/>
    </source>
</evidence>
<sequence length="184" mass="20253">MRNFKISPSQLTCLALALIGLTVFACSGRSHLGVLIPISIGICMPFYSLAYTGHFTYLPKVKRIETPIPITKQVPQPTKTNKPRITTNGSTKEYDLRDIPYPPKRKGDQPRSCLPYGNGLSLEKQATKAIPPRCALLGPKPETPSDNRNPETPVGATLPLFHNAEPLSTHKSEEIFVKGESIFL</sequence>
<keyword evidence="3" id="KW-0614">Plasmid</keyword>
<dbReference type="AlphaFoldDB" id="A0A1D3KB19"/>
<geneLocation type="plasmid" evidence="4">
    <name>pve_Plasmid</name>
</geneLocation>
<evidence type="ECO:0000256" key="1">
    <source>
        <dbReference type="SAM" id="MobiDB-lite"/>
    </source>
</evidence>